<evidence type="ECO:0000313" key="1">
    <source>
        <dbReference type="EMBL" id="KAL0925758.1"/>
    </source>
</evidence>
<gene>
    <name evidence="1" type="ORF">M5K25_004128</name>
</gene>
<protein>
    <submittedName>
        <fullName evidence="1">Uncharacterized protein</fullName>
    </submittedName>
</protein>
<sequence>MADKARNIAHTRRAIEAATFKESPFVLLPAAEIASLFLPMASSSWPLPIKFNPIFLYSFRNTCCLYLTAERGKRCKIFSHIALPILIFC</sequence>
<comment type="caution">
    <text evidence="1">The sequence shown here is derived from an EMBL/GenBank/DDBJ whole genome shotgun (WGS) entry which is preliminary data.</text>
</comment>
<dbReference type="EMBL" id="JANQDX010000004">
    <property type="protein sequence ID" value="KAL0925758.1"/>
    <property type="molecule type" value="Genomic_DNA"/>
</dbReference>
<accession>A0ABD0VLU1</accession>
<organism evidence="1 2">
    <name type="scientific">Dendrobium thyrsiflorum</name>
    <name type="common">Pinecone-like raceme dendrobium</name>
    <name type="synonym">Orchid</name>
    <dbReference type="NCBI Taxonomy" id="117978"/>
    <lineage>
        <taxon>Eukaryota</taxon>
        <taxon>Viridiplantae</taxon>
        <taxon>Streptophyta</taxon>
        <taxon>Embryophyta</taxon>
        <taxon>Tracheophyta</taxon>
        <taxon>Spermatophyta</taxon>
        <taxon>Magnoliopsida</taxon>
        <taxon>Liliopsida</taxon>
        <taxon>Asparagales</taxon>
        <taxon>Orchidaceae</taxon>
        <taxon>Epidendroideae</taxon>
        <taxon>Malaxideae</taxon>
        <taxon>Dendrobiinae</taxon>
        <taxon>Dendrobium</taxon>
    </lineage>
</organism>
<evidence type="ECO:0000313" key="2">
    <source>
        <dbReference type="Proteomes" id="UP001552299"/>
    </source>
</evidence>
<dbReference type="AlphaFoldDB" id="A0ABD0VLU1"/>
<reference evidence="1 2" key="1">
    <citation type="journal article" date="2024" name="Plant Biotechnol. J.">
        <title>Dendrobium thyrsiflorum genome and its molecular insights into genes involved in important horticultural traits.</title>
        <authorList>
            <person name="Chen B."/>
            <person name="Wang J.Y."/>
            <person name="Zheng P.J."/>
            <person name="Li K.L."/>
            <person name="Liang Y.M."/>
            <person name="Chen X.F."/>
            <person name="Zhang C."/>
            <person name="Zhao X."/>
            <person name="He X."/>
            <person name="Zhang G.Q."/>
            <person name="Liu Z.J."/>
            <person name="Xu Q."/>
        </authorList>
    </citation>
    <scope>NUCLEOTIDE SEQUENCE [LARGE SCALE GENOMIC DNA]</scope>
    <source>
        <strain evidence="1">GZMU011</strain>
    </source>
</reference>
<dbReference type="Proteomes" id="UP001552299">
    <property type="component" value="Unassembled WGS sequence"/>
</dbReference>
<proteinExistence type="predicted"/>
<keyword evidence="2" id="KW-1185">Reference proteome</keyword>
<name>A0ABD0VLU1_DENTH</name>